<feature type="transmembrane region" description="Helical" evidence="4">
    <location>
        <begin position="128"/>
        <end position="144"/>
    </location>
</feature>
<gene>
    <name evidence="6" type="ORF">VCB98_08810</name>
    <name evidence="7" type="ORF">VCB98_10715</name>
</gene>
<dbReference type="GO" id="GO:0005886">
    <property type="term" value="C:plasma membrane"/>
    <property type="evidence" value="ECO:0007669"/>
    <property type="project" value="TreeGrafter"/>
</dbReference>
<feature type="transmembrane region" description="Helical" evidence="4">
    <location>
        <begin position="70"/>
        <end position="88"/>
    </location>
</feature>
<dbReference type="InterPro" id="IPR000160">
    <property type="entry name" value="GGDEF_dom"/>
</dbReference>
<accession>A0AAP6MMF9</accession>
<reference evidence="6 8" key="1">
    <citation type="submission" date="2023-12" db="EMBL/GenBank/DDBJ databases">
        <title>Whole-genome sequencing of halo(alkali)philic microorganisms from hypersaline lakes.</title>
        <authorList>
            <person name="Sorokin D.Y."/>
            <person name="Merkel A.Y."/>
            <person name="Messina E."/>
            <person name="Yakimov M."/>
        </authorList>
    </citation>
    <scope>NUCLEOTIDE SEQUENCE [LARGE SCALE GENOMIC DNA]</scope>
    <source>
        <strain evidence="6 8">AB-CW1</strain>
    </source>
</reference>
<proteinExistence type="predicted"/>
<feature type="domain" description="GGDEF" evidence="5">
    <location>
        <begin position="245"/>
        <end position="375"/>
    </location>
</feature>
<comment type="catalytic activity">
    <reaction evidence="3">
        <text>2 GTP = 3',3'-c-di-GMP + 2 diphosphate</text>
        <dbReference type="Rhea" id="RHEA:24898"/>
        <dbReference type="ChEBI" id="CHEBI:33019"/>
        <dbReference type="ChEBI" id="CHEBI:37565"/>
        <dbReference type="ChEBI" id="CHEBI:58805"/>
        <dbReference type="EC" id="2.7.7.65"/>
    </reaction>
</comment>
<dbReference type="SUPFAM" id="SSF55073">
    <property type="entry name" value="Nucleotide cyclase"/>
    <property type="match status" value="1"/>
</dbReference>
<feature type="transmembrane region" description="Helical" evidence="4">
    <location>
        <begin position="36"/>
        <end position="58"/>
    </location>
</feature>
<dbReference type="InterPro" id="IPR043128">
    <property type="entry name" value="Rev_trsase/Diguanyl_cyclase"/>
</dbReference>
<comment type="cofactor">
    <cofactor evidence="1">
        <name>Mg(2+)</name>
        <dbReference type="ChEBI" id="CHEBI:18420"/>
    </cofactor>
</comment>
<dbReference type="GO" id="GO:0052621">
    <property type="term" value="F:diguanylate cyclase activity"/>
    <property type="evidence" value="ECO:0007669"/>
    <property type="project" value="UniProtKB-EC"/>
</dbReference>
<name>A0AAP6MMF9_9GAMM</name>
<protein>
    <recommendedName>
        <fullName evidence="2">diguanylate cyclase</fullName>
        <ecNumber evidence="2">2.7.7.65</ecNumber>
    </recommendedName>
</protein>
<sequence>MPGPRVQHILDLLFPSIPTAWESDFRNYQRQLARRIGVVAAVAVLFILPAFQLIEFLLYEDHHRIGLRNALWRLPVLIPALVILVLRWRFPLGDWPRPMLLLLAFAMMFMMVGIFANEKVYDGAPVQYTAQGLIMTIGAMSVAATRGLRDIPVIYGLPLLALPLLLSHNGVDLIAAAVNLIYPAVMVVVACILAELLYNGYVQNFIAAQQLRQSALTDPLTGLLNRRAMDQELAAAHALSRRHHQRYAVIMADLDYFKQVNDSHGHDVGDEVLVELAHRLSASVRAEDRVSRWGGEEFLILLQNTDKEPAYLVAEKVRQVVGNQDFKTSAGRLSLTISLGLAINEGTEDAEAVVTRADKALYEAKRNGRNRTECG</sequence>
<dbReference type="EMBL" id="JAYGII010000026">
    <property type="protein sequence ID" value="MEA5446291.1"/>
    <property type="molecule type" value="Genomic_DNA"/>
</dbReference>
<dbReference type="GO" id="GO:0043709">
    <property type="term" value="P:cell adhesion involved in single-species biofilm formation"/>
    <property type="evidence" value="ECO:0007669"/>
    <property type="project" value="TreeGrafter"/>
</dbReference>
<comment type="caution">
    <text evidence="6">The sequence shown here is derived from an EMBL/GenBank/DDBJ whole genome shotgun (WGS) entry which is preliminary data.</text>
</comment>
<dbReference type="Gene3D" id="3.30.70.270">
    <property type="match status" value="1"/>
</dbReference>
<dbReference type="NCBIfam" id="TIGR00254">
    <property type="entry name" value="GGDEF"/>
    <property type="match status" value="1"/>
</dbReference>
<evidence type="ECO:0000313" key="7">
    <source>
        <dbReference type="EMBL" id="MEA5446291.1"/>
    </source>
</evidence>
<organism evidence="6 8">
    <name type="scientific">Natronospira elongata</name>
    <dbReference type="NCBI Taxonomy" id="3110268"/>
    <lineage>
        <taxon>Bacteria</taxon>
        <taxon>Pseudomonadati</taxon>
        <taxon>Pseudomonadota</taxon>
        <taxon>Gammaproteobacteria</taxon>
        <taxon>Natronospirales</taxon>
        <taxon>Natronospiraceae</taxon>
        <taxon>Natronospira</taxon>
    </lineage>
</organism>
<feature type="transmembrane region" description="Helical" evidence="4">
    <location>
        <begin position="151"/>
        <end position="168"/>
    </location>
</feature>
<evidence type="ECO:0000313" key="6">
    <source>
        <dbReference type="EMBL" id="MEA5445917.1"/>
    </source>
</evidence>
<keyword evidence="8" id="KW-1185">Reference proteome</keyword>
<evidence type="ECO:0000256" key="3">
    <source>
        <dbReference type="ARBA" id="ARBA00034247"/>
    </source>
</evidence>
<keyword evidence="4" id="KW-1133">Transmembrane helix</keyword>
<feature type="transmembrane region" description="Helical" evidence="4">
    <location>
        <begin position="100"/>
        <end position="116"/>
    </location>
</feature>
<keyword evidence="4" id="KW-0812">Transmembrane</keyword>
<dbReference type="PANTHER" id="PTHR45138:SF9">
    <property type="entry name" value="DIGUANYLATE CYCLASE DGCM-RELATED"/>
    <property type="match status" value="1"/>
</dbReference>
<keyword evidence="4" id="KW-0472">Membrane</keyword>
<feature type="transmembrane region" description="Helical" evidence="4">
    <location>
        <begin position="180"/>
        <end position="202"/>
    </location>
</feature>
<dbReference type="CDD" id="cd01949">
    <property type="entry name" value="GGDEF"/>
    <property type="match status" value="1"/>
</dbReference>
<dbReference type="PROSITE" id="PS50887">
    <property type="entry name" value="GGDEF"/>
    <property type="match status" value="1"/>
</dbReference>
<dbReference type="GO" id="GO:1902201">
    <property type="term" value="P:negative regulation of bacterial-type flagellum-dependent cell motility"/>
    <property type="evidence" value="ECO:0007669"/>
    <property type="project" value="TreeGrafter"/>
</dbReference>
<dbReference type="Pfam" id="PF00990">
    <property type="entry name" value="GGDEF"/>
    <property type="match status" value="1"/>
</dbReference>
<dbReference type="AlphaFoldDB" id="A0AAP6MMF9"/>
<dbReference type="SMART" id="SM00267">
    <property type="entry name" value="GGDEF"/>
    <property type="match status" value="1"/>
</dbReference>
<evidence type="ECO:0000259" key="5">
    <source>
        <dbReference type="PROSITE" id="PS50887"/>
    </source>
</evidence>
<evidence type="ECO:0000256" key="2">
    <source>
        <dbReference type="ARBA" id="ARBA00012528"/>
    </source>
</evidence>
<evidence type="ECO:0000256" key="1">
    <source>
        <dbReference type="ARBA" id="ARBA00001946"/>
    </source>
</evidence>
<evidence type="ECO:0000256" key="4">
    <source>
        <dbReference type="SAM" id="Phobius"/>
    </source>
</evidence>
<dbReference type="EMBL" id="JAYGII010000017">
    <property type="protein sequence ID" value="MEA5445917.1"/>
    <property type="molecule type" value="Genomic_DNA"/>
</dbReference>
<dbReference type="EC" id="2.7.7.65" evidence="2"/>
<dbReference type="RefSeq" id="WP_346051814.1">
    <property type="nucleotide sequence ID" value="NZ_JAYGII010000017.1"/>
</dbReference>
<dbReference type="InterPro" id="IPR050469">
    <property type="entry name" value="Diguanylate_Cyclase"/>
</dbReference>
<dbReference type="Proteomes" id="UP001302316">
    <property type="component" value="Unassembled WGS sequence"/>
</dbReference>
<keyword evidence="6" id="KW-0808">Transferase</keyword>
<keyword evidence="6" id="KW-0548">Nucleotidyltransferase</keyword>
<dbReference type="FunFam" id="3.30.70.270:FF:000001">
    <property type="entry name" value="Diguanylate cyclase domain protein"/>
    <property type="match status" value="1"/>
</dbReference>
<dbReference type="PANTHER" id="PTHR45138">
    <property type="entry name" value="REGULATORY COMPONENTS OF SENSORY TRANSDUCTION SYSTEM"/>
    <property type="match status" value="1"/>
</dbReference>
<evidence type="ECO:0000313" key="8">
    <source>
        <dbReference type="Proteomes" id="UP001302316"/>
    </source>
</evidence>
<dbReference type="InterPro" id="IPR029787">
    <property type="entry name" value="Nucleotide_cyclase"/>
</dbReference>